<dbReference type="GO" id="GO:0005737">
    <property type="term" value="C:cytoplasm"/>
    <property type="evidence" value="ECO:0007669"/>
    <property type="project" value="UniProtKB-SubCell"/>
</dbReference>
<dbReference type="SUPFAM" id="SSF56349">
    <property type="entry name" value="DNA breaking-rejoining enzymes"/>
    <property type="match status" value="1"/>
</dbReference>
<feature type="active site" evidence="9">
    <location>
        <position position="146"/>
    </location>
</feature>
<dbReference type="RefSeq" id="WP_111444885.1">
    <property type="nucleotide sequence ID" value="NZ_QKZK01000007.1"/>
</dbReference>
<accession>A0A2W7NDC2</accession>
<sequence length="294" mass="33525">MQFIHSFLNYIQYEKRGSHHTVTAYEGDLKQFYNFLESNQISDWSRVTFRHIRQWMMNLLDAGVTARSVNRKVATLKSFFRFLLREGVLETSPTDKISAPKIPKRLPVFVKEKEMDLLLDHVEFGSDYPGVRNKLIIDLFYLTGMRLSELSSLTIPDVDLSGGVIRVTGKRNKQRIVPFTASMKASIIDYLLIRNSSFGSSVGKHLFLTDKGAPVYNKLIYRVVTGHLALVTTLAKRSPHVLRHTFATTLLNHGADLNAIKELMGHANLSATEIYTHNTFEQLNTIYKQAHPRA</sequence>
<keyword evidence="6 9" id="KW-0238">DNA-binding</keyword>
<dbReference type="OrthoDB" id="9801717at2"/>
<keyword evidence="3 9" id="KW-0132">Cell division</keyword>
<dbReference type="InterPro" id="IPR023009">
    <property type="entry name" value="Tyrosine_recombinase_XerC/XerD"/>
</dbReference>
<dbReference type="InterPro" id="IPR044068">
    <property type="entry name" value="CB"/>
</dbReference>
<evidence type="ECO:0000256" key="4">
    <source>
        <dbReference type="ARBA" id="ARBA00022829"/>
    </source>
</evidence>
<dbReference type="Pfam" id="PF00589">
    <property type="entry name" value="Phage_integrase"/>
    <property type="match status" value="1"/>
</dbReference>
<dbReference type="InterPro" id="IPR010998">
    <property type="entry name" value="Integrase_recombinase_N"/>
</dbReference>
<dbReference type="InterPro" id="IPR013762">
    <property type="entry name" value="Integrase-like_cat_sf"/>
</dbReference>
<dbReference type="InterPro" id="IPR011010">
    <property type="entry name" value="DNA_brk_join_enz"/>
</dbReference>
<feature type="domain" description="Core-binding (CB)" evidence="11">
    <location>
        <begin position="1"/>
        <end position="84"/>
    </location>
</feature>
<dbReference type="PANTHER" id="PTHR30349:SF77">
    <property type="entry name" value="TYROSINE RECOMBINASE XERC"/>
    <property type="match status" value="1"/>
</dbReference>
<dbReference type="EMBL" id="QKZK01000007">
    <property type="protein sequence ID" value="PZX18148.1"/>
    <property type="molecule type" value="Genomic_DNA"/>
</dbReference>
<dbReference type="InterPro" id="IPR004107">
    <property type="entry name" value="Integrase_SAM-like_N"/>
</dbReference>
<comment type="caution">
    <text evidence="12">The sequence shown here is derived from an EMBL/GenBank/DDBJ whole genome shotgun (WGS) entry which is preliminary data.</text>
</comment>
<protein>
    <recommendedName>
        <fullName evidence="9">Tyrosine recombinase XerC</fullName>
    </recommendedName>
</protein>
<reference evidence="12 13" key="1">
    <citation type="submission" date="2018-06" db="EMBL/GenBank/DDBJ databases">
        <title>Genomic Encyclopedia of Archaeal and Bacterial Type Strains, Phase II (KMG-II): from individual species to whole genera.</title>
        <authorList>
            <person name="Goeker M."/>
        </authorList>
    </citation>
    <scope>NUCLEOTIDE SEQUENCE [LARGE SCALE GENOMIC DNA]</scope>
    <source>
        <strain evidence="12 13">DSM 6779</strain>
    </source>
</reference>
<evidence type="ECO:0000256" key="5">
    <source>
        <dbReference type="ARBA" id="ARBA00022908"/>
    </source>
</evidence>
<keyword evidence="8 9" id="KW-0131">Cell cycle</keyword>
<keyword evidence="13" id="KW-1185">Reference proteome</keyword>
<dbReference type="Proteomes" id="UP000249239">
    <property type="component" value="Unassembled WGS sequence"/>
</dbReference>
<dbReference type="GO" id="GO:0006313">
    <property type="term" value="P:DNA transposition"/>
    <property type="evidence" value="ECO:0007669"/>
    <property type="project" value="UniProtKB-UniRule"/>
</dbReference>
<feature type="active site" evidence="9">
    <location>
        <position position="266"/>
    </location>
</feature>
<organism evidence="12 13">
    <name type="scientific">Breznakibacter xylanolyticus</name>
    <dbReference type="NCBI Taxonomy" id="990"/>
    <lineage>
        <taxon>Bacteria</taxon>
        <taxon>Pseudomonadati</taxon>
        <taxon>Bacteroidota</taxon>
        <taxon>Bacteroidia</taxon>
        <taxon>Marinilabiliales</taxon>
        <taxon>Marinilabiliaceae</taxon>
        <taxon>Breznakibacter</taxon>
    </lineage>
</organism>
<name>A0A2W7NDC2_9BACT</name>
<proteinExistence type="inferred from homology"/>
<feature type="active site" description="O-(3'-phospho-DNA)-tyrosine intermediate" evidence="9">
    <location>
        <position position="275"/>
    </location>
</feature>
<dbReference type="InterPro" id="IPR050090">
    <property type="entry name" value="Tyrosine_recombinase_XerCD"/>
</dbReference>
<evidence type="ECO:0000259" key="10">
    <source>
        <dbReference type="PROSITE" id="PS51898"/>
    </source>
</evidence>
<dbReference type="PROSITE" id="PS51900">
    <property type="entry name" value="CB"/>
    <property type="match status" value="1"/>
</dbReference>
<comment type="subunit">
    <text evidence="9">Forms a cyclic heterotetrameric complex composed of two molecules of XerC and two molecules of XerD.</text>
</comment>
<dbReference type="Gene3D" id="1.10.443.10">
    <property type="entry name" value="Intergrase catalytic core"/>
    <property type="match status" value="1"/>
</dbReference>
<evidence type="ECO:0000256" key="9">
    <source>
        <dbReference type="HAMAP-Rule" id="MF_01808"/>
    </source>
</evidence>
<dbReference type="PANTHER" id="PTHR30349">
    <property type="entry name" value="PHAGE INTEGRASE-RELATED"/>
    <property type="match status" value="1"/>
</dbReference>
<keyword evidence="7 9" id="KW-0233">DNA recombination</keyword>
<dbReference type="GO" id="GO:0003677">
    <property type="term" value="F:DNA binding"/>
    <property type="evidence" value="ECO:0007669"/>
    <property type="project" value="UniProtKB-UniRule"/>
</dbReference>
<comment type="subcellular location">
    <subcellularLocation>
        <location evidence="1 9">Cytoplasm</location>
    </subcellularLocation>
</comment>
<comment type="function">
    <text evidence="9">Site-specific tyrosine recombinase, which acts by catalyzing the cutting and rejoining of the recombining DNA molecules. The XerC-XerD complex is essential to convert dimers of the bacterial chromosome into monomers to permit their segregation at cell division. It also contributes to the segregational stability of plasmids.</text>
</comment>
<keyword evidence="5 9" id="KW-0229">DNA integration</keyword>
<feature type="active site" evidence="9">
    <location>
        <position position="243"/>
    </location>
</feature>
<dbReference type="HAMAP" id="MF_01808">
    <property type="entry name" value="Recomb_XerC_XerD"/>
    <property type="match status" value="1"/>
</dbReference>
<keyword evidence="2 9" id="KW-0963">Cytoplasm</keyword>
<dbReference type="PROSITE" id="PS51898">
    <property type="entry name" value="TYR_RECOMBINASE"/>
    <property type="match status" value="1"/>
</dbReference>
<dbReference type="Pfam" id="PF02899">
    <property type="entry name" value="Phage_int_SAM_1"/>
    <property type="match status" value="1"/>
</dbReference>
<evidence type="ECO:0000256" key="2">
    <source>
        <dbReference type="ARBA" id="ARBA00022490"/>
    </source>
</evidence>
<dbReference type="GO" id="GO:0051301">
    <property type="term" value="P:cell division"/>
    <property type="evidence" value="ECO:0007669"/>
    <property type="project" value="UniProtKB-KW"/>
</dbReference>
<evidence type="ECO:0000313" key="12">
    <source>
        <dbReference type="EMBL" id="PZX18148.1"/>
    </source>
</evidence>
<gene>
    <name evidence="9" type="primary">xerC</name>
    <name evidence="12" type="ORF">LX69_01188</name>
</gene>
<feature type="active site" evidence="9">
    <location>
        <position position="240"/>
    </location>
</feature>
<feature type="active site" evidence="9">
    <location>
        <position position="170"/>
    </location>
</feature>
<evidence type="ECO:0000256" key="6">
    <source>
        <dbReference type="ARBA" id="ARBA00023125"/>
    </source>
</evidence>
<evidence type="ECO:0000259" key="11">
    <source>
        <dbReference type="PROSITE" id="PS51900"/>
    </source>
</evidence>
<evidence type="ECO:0000256" key="1">
    <source>
        <dbReference type="ARBA" id="ARBA00004496"/>
    </source>
</evidence>
<dbReference type="InterPro" id="IPR002104">
    <property type="entry name" value="Integrase_catalytic"/>
</dbReference>
<comment type="similarity">
    <text evidence="9">Belongs to the 'phage' integrase family. XerC subfamily.</text>
</comment>
<keyword evidence="4 9" id="KW-0159">Chromosome partition</keyword>
<dbReference type="GO" id="GO:0007059">
    <property type="term" value="P:chromosome segregation"/>
    <property type="evidence" value="ECO:0007669"/>
    <property type="project" value="UniProtKB-UniRule"/>
</dbReference>
<evidence type="ECO:0000256" key="7">
    <source>
        <dbReference type="ARBA" id="ARBA00023172"/>
    </source>
</evidence>
<dbReference type="GO" id="GO:0009037">
    <property type="term" value="F:tyrosine-based site-specific recombinase activity"/>
    <property type="evidence" value="ECO:0007669"/>
    <property type="project" value="UniProtKB-UniRule"/>
</dbReference>
<feature type="domain" description="Tyr recombinase" evidence="10">
    <location>
        <begin position="105"/>
        <end position="288"/>
    </location>
</feature>
<dbReference type="Gene3D" id="1.10.150.130">
    <property type="match status" value="1"/>
</dbReference>
<evidence type="ECO:0000256" key="3">
    <source>
        <dbReference type="ARBA" id="ARBA00022618"/>
    </source>
</evidence>
<dbReference type="AlphaFoldDB" id="A0A2W7NDC2"/>
<evidence type="ECO:0000256" key="8">
    <source>
        <dbReference type="ARBA" id="ARBA00023306"/>
    </source>
</evidence>
<evidence type="ECO:0000313" key="13">
    <source>
        <dbReference type="Proteomes" id="UP000249239"/>
    </source>
</evidence>